<dbReference type="Gene3D" id="3.40.50.150">
    <property type="entry name" value="Vaccinia Virus protein VP39"/>
    <property type="match status" value="1"/>
</dbReference>
<dbReference type="Pfam" id="PF22013">
    <property type="entry name" value="PG_1098_Fer"/>
    <property type="match status" value="1"/>
</dbReference>
<sequence>MIELLLQPEVQHFIKDHENHDPFSLSLKHKEIGGVPIKWVAEQIASRKRAKSKLPEWYNTKDLIFPPQISMEQCSSEATAKYKADLVNGSTMYDFTGGYGIDCYYLSKHFKRSIYLEKQSHLCELATHNFKALSSNIEVINAESTLYVSEIEKADLIYIDPARRDNNSQKVVLLKDCEPDVTTLLAQLKGKSKEVLIKTSPMLDIQLALQSLNNVKSVHVVSVNNECKEVLYHIDFTANHKTEIVTVNLQKKDNQTFSFFPNEEVESQAPLSDTKQFLYEPNSSVLKAGAFNTVATHYGAFKVHPNTHLYTSKELIENFPGRKFKVERLLPYNKKKILSALEGKKANITTRNFPEEVKNIRKKTGITDGGDQYIFAFTDKNNQKMAAITRKA</sequence>
<evidence type="ECO:0008006" key="5">
    <source>
        <dbReference type="Google" id="ProtNLM"/>
    </source>
</evidence>
<evidence type="ECO:0000259" key="1">
    <source>
        <dbReference type="Pfam" id="PF18096"/>
    </source>
</evidence>
<evidence type="ECO:0000313" key="4">
    <source>
        <dbReference type="Proteomes" id="UP000659388"/>
    </source>
</evidence>
<keyword evidence="4" id="KW-1185">Reference proteome</keyword>
<dbReference type="InterPro" id="IPR041497">
    <property type="entry name" value="Thump-like"/>
</dbReference>
<dbReference type="SUPFAM" id="SSF53335">
    <property type="entry name" value="S-adenosyl-L-methionine-dependent methyltransferases"/>
    <property type="match status" value="1"/>
</dbReference>
<dbReference type="AlphaFoldDB" id="A0A937F4A0"/>
<dbReference type="PANTHER" id="PTHR14741">
    <property type="entry name" value="S-ADENOSYLMETHIONINE-DEPENDENT METHYLTRANSFERASE RELATED"/>
    <property type="match status" value="1"/>
</dbReference>
<dbReference type="Proteomes" id="UP000659388">
    <property type="component" value="Unassembled WGS sequence"/>
</dbReference>
<dbReference type="EMBL" id="JAESIY010000001">
    <property type="protein sequence ID" value="MBL3654607.1"/>
    <property type="molecule type" value="Genomic_DNA"/>
</dbReference>
<dbReference type="Gene3D" id="1.10.10.1110">
    <property type="entry name" value="Methyltransferase PG1098, N-terminal domain"/>
    <property type="match status" value="1"/>
</dbReference>
<reference evidence="3" key="1">
    <citation type="submission" date="2021-01" db="EMBL/GenBank/DDBJ databases">
        <title>Fulvivirga kasyanovii gen. nov., sp nov., a novel member of the phylum Bacteroidetes isolated from seawater in a mussel farm.</title>
        <authorList>
            <person name="Zhao L.-H."/>
            <person name="Wang Z.-J."/>
        </authorList>
    </citation>
    <scope>NUCLEOTIDE SEQUENCE</scope>
    <source>
        <strain evidence="3">2943</strain>
    </source>
</reference>
<organism evidence="3 4">
    <name type="scientific">Fulvivirga sediminis</name>
    <dbReference type="NCBI Taxonomy" id="2803949"/>
    <lineage>
        <taxon>Bacteria</taxon>
        <taxon>Pseudomonadati</taxon>
        <taxon>Bacteroidota</taxon>
        <taxon>Cytophagia</taxon>
        <taxon>Cytophagales</taxon>
        <taxon>Fulvivirgaceae</taxon>
        <taxon>Fulvivirga</taxon>
    </lineage>
</organism>
<dbReference type="InterPro" id="IPR054168">
    <property type="entry name" value="PG_1098_Fer"/>
</dbReference>
<dbReference type="PANTHER" id="PTHR14741:SF32">
    <property type="entry name" value="TRIMETHYLGUANOSINE SYNTHASE"/>
    <property type="match status" value="1"/>
</dbReference>
<name>A0A937F4A0_9BACT</name>
<comment type="caution">
    <text evidence="3">The sequence shown here is derived from an EMBL/GenBank/DDBJ whole genome shotgun (WGS) entry which is preliminary data.</text>
</comment>
<accession>A0A937F4A0</accession>
<feature type="domain" description="THUMP-like" evidence="1">
    <location>
        <begin position="321"/>
        <end position="390"/>
    </location>
</feature>
<dbReference type="RefSeq" id="WP_202241556.1">
    <property type="nucleotide sequence ID" value="NZ_JAESIY010000001.1"/>
</dbReference>
<dbReference type="Pfam" id="PF18096">
    <property type="entry name" value="Thump_like"/>
    <property type="match status" value="1"/>
</dbReference>
<gene>
    <name evidence="3" type="ORF">JL102_00575</name>
</gene>
<protein>
    <recommendedName>
        <fullName evidence="5">THUMP-like domain-containing protein</fullName>
    </recommendedName>
</protein>
<dbReference type="InterPro" id="IPR029063">
    <property type="entry name" value="SAM-dependent_MTases_sf"/>
</dbReference>
<evidence type="ECO:0000313" key="3">
    <source>
        <dbReference type="EMBL" id="MBL3654607.1"/>
    </source>
</evidence>
<feature type="domain" description="PG-1098 ferredoxin-like" evidence="2">
    <location>
        <begin position="277"/>
        <end position="320"/>
    </location>
</feature>
<proteinExistence type="predicted"/>
<evidence type="ECO:0000259" key="2">
    <source>
        <dbReference type="Pfam" id="PF22013"/>
    </source>
</evidence>